<dbReference type="InterPro" id="IPR013813">
    <property type="entry name" value="Endoribo_LPSP/chorism_mut-like"/>
</dbReference>
<keyword evidence="3" id="KW-1185">Reference proteome</keyword>
<evidence type="ECO:0000313" key="2">
    <source>
        <dbReference type="EMBL" id="TDQ80903.1"/>
    </source>
</evidence>
<dbReference type="PANTHER" id="PTHR43760:SF1">
    <property type="entry name" value="ENDORIBONUCLEASE L-PSP_CHORISMATE MUTASE-LIKE DOMAIN-CONTAINING PROTEIN"/>
    <property type="match status" value="1"/>
</dbReference>
<protein>
    <submittedName>
        <fullName evidence="2">Enamine deaminase RidA (YjgF/YER057c/UK114 family)</fullName>
    </submittedName>
</protein>
<dbReference type="CDD" id="cd02199">
    <property type="entry name" value="YjgF_YER057c_UK114_like_1"/>
    <property type="match status" value="1"/>
</dbReference>
<gene>
    <name evidence="2" type="ORF">A8950_2772</name>
</gene>
<evidence type="ECO:0000259" key="1">
    <source>
        <dbReference type="Pfam" id="PF14588"/>
    </source>
</evidence>
<sequence>MAGKIDAKLAELNIELPKAAVPVANYVPVVISGNTAYVSGQVTVLNGEFKFQGKVGQDFSAEQAQQAARLCGLNIIAQLKNALGDLDRVKRVCKLGVFVNCAADFTEQPKVANGVSDLMVEVFGEAGKHARSAVGVNVLPLNVAVEVDAIVEIA</sequence>
<evidence type="ECO:0000313" key="3">
    <source>
        <dbReference type="Proteomes" id="UP000295783"/>
    </source>
</evidence>
<organism evidence="2 3">
    <name type="scientific">Dongia mobilis</name>
    <dbReference type="NCBI Taxonomy" id="578943"/>
    <lineage>
        <taxon>Bacteria</taxon>
        <taxon>Pseudomonadati</taxon>
        <taxon>Pseudomonadota</taxon>
        <taxon>Alphaproteobacteria</taxon>
        <taxon>Rhodospirillales</taxon>
        <taxon>Dongiaceae</taxon>
        <taxon>Dongia</taxon>
    </lineage>
</organism>
<proteinExistence type="predicted"/>
<dbReference type="Proteomes" id="UP000295783">
    <property type="component" value="Unassembled WGS sequence"/>
</dbReference>
<feature type="domain" description="Endoribonuclease L-PSP/chorismate mutase-like" evidence="1">
    <location>
        <begin position="8"/>
        <end position="147"/>
    </location>
</feature>
<name>A0A4R6WK36_9PROT</name>
<dbReference type="AlphaFoldDB" id="A0A4R6WK36"/>
<dbReference type="RefSeq" id="WP_133614240.1">
    <property type="nucleotide sequence ID" value="NZ_SNYW01000010.1"/>
</dbReference>
<dbReference type="Pfam" id="PF14588">
    <property type="entry name" value="YjgF_endoribonc"/>
    <property type="match status" value="1"/>
</dbReference>
<comment type="caution">
    <text evidence="2">The sequence shown here is derived from an EMBL/GenBank/DDBJ whole genome shotgun (WGS) entry which is preliminary data.</text>
</comment>
<dbReference type="InterPro" id="IPR035959">
    <property type="entry name" value="RutC-like_sf"/>
</dbReference>
<reference evidence="2 3" key="1">
    <citation type="submission" date="2019-03" db="EMBL/GenBank/DDBJ databases">
        <title>Genomic Encyclopedia of Type Strains, Phase III (KMG-III): the genomes of soil and plant-associated and newly described type strains.</title>
        <authorList>
            <person name="Whitman W."/>
        </authorList>
    </citation>
    <scope>NUCLEOTIDE SEQUENCE [LARGE SCALE GENOMIC DNA]</scope>
    <source>
        <strain evidence="2 3">CGMCC 1.7660</strain>
    </source>
</reference>
<dbReference type="OrthoDB" id="9806350at2"/>
<dbReference type="Gene3D" id="3.30.1330.40">
    <property type="entry name" value="RutC-like"/>
    <property type="match status" value="1"/>
</dbReference>
<dbReference type="EMBL" id="SNYW01000010">
    <property type="protein sequence ID" value="TDQ80903.1"/>
    <property type="molecule type" value="Genomic_DNA"/>
</dbReference>
<accession>A0A4R6WK36</accession>
<dbReference type="SUPFAM" id="SSF55298">
    <property type="entry name" value="YjgF-like"/>
    <property type="match status" value="1"/>
</dbReference>
<dbReference type="PANTHER" id="PTHR43760">
    <property type="entry name" value="ENDORIBONUCLEASE-RELATED"/>
    <property type="match status" value="1"/>
</dbReference>